<accession>A0A9N9ING8</accession>
<dbReference type="EMBL" id="CAJVPY010013427">
    <property type="protein sequence ID" value="CAG8740485.1"/>
    <property type="molecule type" value="Genomic_DNA"/>
</dbReference>
<dbReference type="Proteomes" id="UP000789405">
    <property type="component" value="Unassembled WGS sequence"/>
</dbReference>
<evidence type="ECO:0000256" key="1">
    <source>
        <dbReference type="SAM" id="Coils"/>
    </source>
</evidence>
<keyword evidence="1" id="KW-0175">Coiled coil</keyword>
<evidence type="ECO:0000313" key="2">
    <source>
        <dbReference type="EMBL" id="CAG8740485.1"/>
    </source>
</evidence>
<keyword evidence="3" id="KW-1185">Reference proteome</keyword>
<dbReference type="AlphaFoldDB" id="A0A9N9ING8"/>
<gene>
    <name evidence="2" type="ORF">DERYTH_LOCUS15961</name>
</gene>
<comment type="caution">
    <text evidence="2">The sequence shown here is derived from an EMBL/GenBank/DDBJ whole genome shotgun (WGS) entry which is preliminary data.</text>
</comment>
<organism evidence="2 3">
    <name type="scientific">Dentiscutata erythropus</name>
    <dbReference type="NCBI Taxonomy" id="1348616"/>
    <lineage>
        <taxon>Eukaryota</taxon>
        <taxon>Fungi</taxon>
        <taxon>Fungi incertae sedis</taxon>
        <taxon>Mucoromycota</taxon>
        <taxon>Glomeromycotina</taxon>
        <taxon>Glomeromycetes</taxon>
        <taxon>Diversisporales</taxon>
        <taxon>Gigasporaceae</taxon>
        <taxon>Dentiscutata</taxon>
    </lineage>
</organism>
<protein>
    <submittedName>
        <fullName evidence="2">832_t:CDS:1</fullName>
    </submittedName>
</protein>
<name>A0A9N9ING8_9GLOM</name>
<feature type="coiled-coil region" evidence="1">
    <location>
        <begin position="15"/>
        <end position="42"/>
    </location>
</feature>
<feature type="non-terminal residue" evidence="2">
    <location>
        <position position="182"/>
    </location>
</feature>
<reference evidence="2" key="1">
    <citation type="submission" date="2021-06" db="EMBL/GenBank/DDBJ databases">
        <authorList>
            <person name="Kallberg Y."/>
            <person name="Tangrot J."/>
            <person name="Rosling A."/>
        </authorList>
    </citation>
    <scope>NUCLEOTIDE SEQUENCE</scope>
    <source>
        <strain evidence="2">MA453B</strain>
    </source>
</reference>
<proteinExistence type="predicted"/>
<evidence type="ECO:0000313" key="3">
    <source>
        <dbReference type="Proteomes" id="UP000789405"/>
    </source>
</evidence>
<dbReference type="OrthoDB" id="2439987at2759"/>
<sequence>RMKLRSNKSDGQLPAINLEKKINNLEQTIIKHEQEIIKHKEIKNGVEVDELMSDFSDVVVNACIKIRDEECLEKFDWENVKNEYNCANNKKEYIKDLVSWTKSKPATVTKKCSCSIGDVNSKQAAYFLLGNYLINEDSNKRQYLKYSKLCYQRVAIIIEILGKNFLLLPISTNYFVGRHSPL</sequence>